<dbReference type="EMBL" id="JAAZKV010000003">
    <property type="protein sequence ID" value="NMA44272.1"/>
    <property type="molecule type" value="Genomic_DNA"/>
</dbReference>
<evidence type="ECO:0000313" key="2">
    <source>
        <dbReference type="EMBL" id="NMA44272.1"/>
    </source>
</evidence>
<protein>
    <submittedName>
        <fullName evidence="2">DNA replication complex GINS family protein</fullName>
    </submittedName>
</protein>
<dbReference type="Gene3D" id="3.40.5.50">
    <property type="match status" value="1"/>
</dbReference>
<gene>
    <name evidence="2" type="ORF">GX950_00455</name>
</gene>
<evidence type="ECO:0000259" key="1">
    <source>
        <dbReference type="Pfam" id="PF22090"/>
    </source>
</evidence>
<evidence type="ECO:0000313" key="3">
    <source>
        <dbReference type="Proteomes" id="UP000526302"/>
    </source>
</evidence>
<dbReference type="CDD" id="cd21695">
    <property type="entry name" value="GINS_B_archaea_Gins51"/>
    <property type="match status" value="1"/>
</dbReference>
<dbReference type="CDD" id="cd11714">
    <property type="entry name" value="GINS_A_archaea"/>
    <property type="match status" value="1"/>
</dbReference>
<sequence length="178" mass="21090">MKIDFDELRRIHRLEKNTTKLVEVDEDFIDSLEKFVDEEKKKYLSSLKNFSSSNVREFTNLKRIIEEIFLMREKKLLNKALIAAHTKDITIDKMDRHELDTYKKMLKLLTDHNEIYSSLFGDRQKEKTEFVTIKILKDVPTFVGTDMQEYGPFSEGQKVDVPQKISKLLVMRKIAEEI</sequence>
<reference evidence="2 3" key="1">
    <citation type="journal article" date="2020" name="Biotechnol. Biofuels">
        <title>New insights from the biogas microbiome by comprehensive genome-resolved metagenomics of nearly 1600 species originating from multiple anaerobic digesters.</title>
        <authorList>
            <person name="Campanaro S."/>
            <person name="Treu L."/>
            <person name="Rodriguez-R L.M."/>
            <person name="Kovalovszki A."/>
            <person name="Ziels R.M."/>
            <person name="Maus I."/>
            <person name="Zhu X."/>
            <person name="Kougias P.G."/>
            <person name="Basile A."/>
            <person name="Luo G."/>
            <person name="Schluter A."/>
            <person name="Konstantinidis K.T."/>
            <person name="Angelidaki I."/>
        </authorList>
    </citation>
    <scope>NUCLEOTIDE SEQUENCE [LARGE SCALE GENOMIC DNA]</scope>
    <source>
        <strain evidence="2">AS22ysBPME_79</strain>
    </source>
</reference>
<accession>A0A7K4BYJ3</accession>
<organism evidence="2 3">
    <name type="scientific">Candidatus Iainarchaeum sp</name>
    <dbReference type="NCBI Taxonomy" id="3101447"/>
    <lineage>
        <taxon>Archaea</taxon>
        <taxon>Candidatus Iainarchaeota</taxon>
        <taxon>Candidatus Iainarchaeia</taxon>
        <taxon>Candidatus Iainarchaeales</taxon>
        <taxon>Candidatus Iainarchaeaceae</taxon>
        <taxon>Candidatus Iainarchaeum</taxon>
    </lineage>
</organism>
<comment type="caution">
    <text evidence="2">The sequence shown here is derived from an EMBL/GenBank/DDBJ whole genome shotgun (WGS) entry which is preliminary data.</text>
</comment>
<dbReference type="AlphaFoldDB" id="A0A7K4BYJ3"/>
<dbReference type="InterPro" id="IPR054314">
    <property type="entry name" value="Gins51_C"/>
</dbReference>
<dbReference type="Pfam" id="PF22090">
    <property type="entry name" value="Gins51_C"/>
    <property type="match status" value="1"/>
</dbReference>
<name>A0A7K4BYJ3_9ARCH</name>
<dbReference type="Proteomes" id="UP000526302">
    <property type="component" value="Unassembled WGS sequence"/>
</dbReference>
<feature type="domain" description="Gins51 C-terminal" evidence="1">
    <location>
        <begin position="131"/>
        <end position="178"/>
    </location>
</feature>
<proteinExistence type="predicted"/>